<reference evidence="1" key="2">
    <citation type="submission" date="2025-09" db="UniProtKB">
        <authorList>
            <consortium name="Ensembl"/>
        </authorList>
    </citation>
    <scope>IDENTIFICATION</scope>
</reference>
<name>A0A3Q3G612_9LABR</name>
<organism evidence="1 2">
    <name type="scientific">Labrus bergylta</name>
    <name type="common">ballan wrasse</name>
    <dbReference type="NCBI Taxonomy" id="56723"/>
    <lineage>
        <taxon>Eukaryota</taxon>
        <taxon>Metazoa</taxon>
        <taxon>Chordata</taxon>
        <taxon>Craniata</taxon>
        <taxon>Vertebrata</taxon>
        <taxon>Euteleostomi</taxon>
        <taxon>Actinopterygii</taxon>
        <taxon>Neopterygii</taxon>
        <taxon>Teleostei</taxon>
        <taxon>Neoteleostei</taxon>
        <taxon>Acanthomorphata</taxon>
        <taxon>Eupercaria</taxon>
        <taxon>Labriformes</taxon>
        <taxon>Labridae</taxon>
        <taxon>Labrus</taxon>
    </lineage>
</organism>
<dbReference type="Ensembl" id="ENSLBET00000029613.1">
    <property type="protein sequence ID" value="ENSLBEP00000028272.1"/>
    <property type="gene ID" value="ENSLBEG00000021444.1"/>
</dbReference>
<evidence type="ECO:0000313" key="2">
    <source>
        <dbReference type="Proteomes" id="UP000261660"/>
    </source>
</evidence>
<dbReference type="AlphaFoldDB" id="A0A3Q3G612"/>
<accession>A0A3Q3G612</accession>
<keyword evidence="2" id="KW-1185">Reference proteome</keyword>
<dbReference type="GeneTree" id="ENSGT01050000246213"/>
<evidence type="ECO:0000313" key="1">
    <source>
        <dbReference type="Ensembl" id="ENSLBEP00000028272.1"/>
    </source>
</evidence>
<sequence>LHLLGQSAVTGTGQTSAGKDVIAEGLLDLLKPAIQQLDLHVHSVR</sequence>
<dbReference type="InParanoid" id="A0A3Q3G612"/>
<dbReference type="Proteomes" id="UP000261660">
    <property type="component" value="Unplaced"/>
</dbReference>
<proteinExistence type="predicted"/>
<protein>
    <submittedName>
        <fullName evidence="1">Uncharacterized protein</fullName>
    </submittedName>
</protein>
<reference evidence="1" key="1">
    <citation type="submission" date="2025-08" db="UniProtKB">
        <authorList>
            <consortium name="Ensembl"/>
        </authorList>
    </citation>
    <scope>IDENTIFICATION</scope>
</reference>